<dbReference type="AlphaFoldDB" id="A0A7V2ZJN1"/>
<protein>
    <submittedName>
        <fullName evidence="2">Nucleoside 2-deoxyribosyltransferase</fullName>
    </submittedName>
</protein>
<dbReference type="EMBL" id="DSUJ01000008">
    <property type="protein sequence ID" value="HFI91058.1"/>
    <property type="molecule type" value="Genomic_DNA"/>
</dbReference>
<sequence>MIIPKPDITSFIKTLRNGKSDYVPIAELGVHPIIKEQFLGKKIITIKDEIEFWYKAGYDYIKLQPGVDFNPAKIKSENNLTFNDDGTVFRKWASESNGIITSLEDFEEYVFPETDEIDYSRFIEAKKFLPDGMGIVGQYGDIFTMTWELMGFENFSLALFEDDELIKLINDKVGQIVIKMFENMAKIDEVKTLWYSDDIAYTNGLMVSPETLDKYFFPWLEKIGEIAKSVDKPLIYHSDGILFDVMEKIIECGIDALHPIEPKAMDIVDVKNRFGDKLCLIGNIDVDLLARGTKEEVKKNVLFNIENVGMNGGYCVGSGNSIPEYVNIENYIAMIETAKSFRY</sequence>
<proteinExistence type="predicted"/>
<gene>
    <name evidence="2" type="ORF">ENS31_05925</name>
</gene>
<organism evidence="2">
    <name type="scientific">Ignavibacterium album</name>
    <dbReference type="NCBI Taxonomy" id="591197"/>
    <lineage>
        <taxon>Bacteria</taxon>
        <taxon>Pseudomonadati</taxon>
        <taxon>Ignavibacteriota</taxon>
        <taxon>Ignavibacteria</taxon>
        <taxon>Ignavibacteriales</taxon>
        <taxon>Ignavibacteriaceae</taxon>
        <taxon>Ignavibacterium</taxon>
    </lineage>
</organism>
<comment type="caution">
    <text evidence="2">The sequence shown here is derived from an EMBL/GenBank/DDBJ whole genome shotgun (WGS) entry which is preliminary data.</text>
</comment>
<name>A0A7V2ZJN1_9BACT</name>
<dbReference type="InterPro" id="IPR000257">
    <property type="entry name" value="Uroporphyrinogen_deCOase"/>
</dbReference>
<dbReference type="Pfam" id="PF01208">
    <property type="entry name" value="URO-D"/>
    <property type="match status" value="1"/>
</dbReference>
<keyword evidence="2" id="KW-0808">Transferase</keyword>
<dbReference type="InterPro" id="IPR052024">
    <property type="entry name" value="Methanogen_methyltrans"/>
</dbReference>
<dbReference type="Gene3D" id="3.20.20.210">
    <property type="match status" value="1"/>
</dbReference>
<evidence type="ECO:0000313" key="2">
    <source>
        <dbReference type="EMBL" id="HFI91058.1"/>
    </source>
</evidence>
<feature type="domain" description="Uroporphyrinogen decarboxylase (URO-D)" evidence="1">
    <location>
        <begin position="126"/>
        <end position="340"/>
    </location>
</feature>
<dbReference type="GO" id="GO:0006779">
    <property type="term" value="P:porphyrin-containing compound biosynthetic process"/>
    <property type="evidence" value="ECO:0007669"/>
    <property type="project" value="InterPro"/>
</dbReference>
<dbReference type="PANTHER" id="PTHR47099:SF1">
    <property type="entry name" value="METHYLCOBAMIDE:COM METHYLTRANSFERASE MTBA"/>
    <property type="match status" value="1"/>
</dbReference>
<dbReference type="GO" id="GO:0016740">
    <property type="term" value="F:transferase activity"/>
    <property type="evidence" value="ECO:0007669"/>
    <property type="project" value="UniProtKB-KW"/>
</dbReference>
<dbReference type="InterPro" id="IPR038071">
    <property type="entry name" value="UROD/MetE-like_sf"/>
</dbReference>
<evidence type="ECO:0000259" key="1">
    <source>
        <dbReference type="Pfam" id="PF01208"/>
    </source>
</evidence>
<dbReference type="GO" id="GO:0004853">
    <property type="term" value="F:uroporphyrinogen decarboxylase activity"/>
    <property type="evidence" value="ECO:0007669"/>
    <property type="project" value="InterPro"/>
</dbReference>
<dbReference type="PANTHER" id="PTHR47099">
    <property type="entry name" value="METHYLCOBAMIDE:COM METHYLTRANSFERASE MTBA"/>
    <property type="match status" value="1"/>
</dbReference>
<accession>A0A7V2ZJN1</accession>
<reference evidence="2" key="1">
    <citation type="journal article" date="2020" name="mSystems">
        <title>Genome- and Community-Level Interaction Insights into Carbon Utilization and Element Cycling Functions of Hydrothermarchaeota in Hydrothermal Sediment.</title>
        <authorList>
            <person name="Zhou Z."/>
            <person name="Liu Y."/>
            <person name="Xu W."/>
            <person name="Pan J."/>
            <person name="Luo Z.H."/>
            <person name="Li M."/>
        </authorList>
    </citation>
    <scope>NUCLEOTIDE SEQUENCE [LARGE SCALE GENOMIC DNA]</scope>
    <source>
        <strain evidence="2">SpSt-479</strain>
    </source>
</reference>
<dbReference type="SUPFAM" id="SSF51726">
    <property type="entry name" value="UROD/MetE-like"/>
    <property type="match status" value="1"/>
</dbReference>